<dbReference type="InterPro" id="IPR036465">
    <property type="entry name" value="vWFA_dom_sf"/>
</dbReference>
<reference evidence="4 5" key="1">
    <citation type="submission" date="2024-10" db="EMBL/GenBank/DDBJ databases">
        <title>Updated reference genomes for cyclostephanoid diatoms.</title>
        <authorList>
            <person name="Roberts W.R."/>
            <person name="Alverson A.J."/>
        </authorList>
    </citation>
    <scope>NUCLEOTIDE SEQUENCE [LARGE SCALE GENOMIC DNA]</scope>
    <source>
        <strain evidence="4 5">AJA232-27</strain>
    </source>
</reference>
<feature type="region of interest" description="Disordered" evidence="1">
    <location>
        <begin position="54"/>
        <end position="91"/>
    </location>
</feature>
<dbReference type="Gene3D" id="3.40.50.410">
    <property type="entry name" value="von Willebrand factor, type A domain"/>
    <property type="match status" value="1"/>
</dbReference>
<accession>A0ABD3M3U6</accession>
<evidence type="ECO:0000259" key="3">
    <source>
        <dbReference type="PROSITE" id="PS50234"/>
    </source>
</evidence>
<keyword evidence="2" id="KW-0472">Membrane</keyword>
<feature type="domain" description="VWFA" evidence="3">
    <location>
        <begin position="463"/>
        <end position="643"/>
    </location>
</feature>
<protein>
    <recommendedName>
        <fullName evidence="3">VWFA domain-containing protein</fullName>
    </recommendedName>
</protein>
<dbReference type="EMBL" id="JALLBG020000227">
    <property type="protein sequence ID" value="KAL3758659.1"/>
    <property type="molecule type" value="Genomic_DNA"/>
</dbReference>
<dbReference type="PANTHER" id="PTHR22588">
    <property type="entry name" value="VWFA DOMAIN-CONTAINING PROTEIN"/>
    <property type="match status" value="1"/>
</dbReference>
<feature type="compositionally biased region" description="Acidic residues" evidence="1">
    <location>
        <begin position="1"/>
        <end position="11"/>
    </location>
</feature>
<feature type="region of interest" description="Disordered" evidence="1">
    <location>
        <begin position="1"/>
        <end position="36"/>
    </location>
</feature>
<dbReference type="SUPFAM" id="SSF53300">
    <property type="entry name" value="vWA-like"/>
    <property type="match status" value="1"/>
</dbReference>
<evidence type="ECO:0000256" key="1">
    <source>
        <dbReference type="SAM" id="MobiDB-lite"/>
    </source>
</evidence>
<gene>
    <name evidence="4" type="ORF">ACHAWU_005245</name>
</gene>
<dbReference type="InterPro" id="IPR052229">
    <property type="entry name" value="Collagen-VI/PIF"/>
</dbReference>
<name>A0ABD3M3U6_9STRA</name>
<organism evidence="4 5">
    <name type="scientific">Discostella pseudostelligera</name>
    <dbReference type="NCBI Taxonomy" id="259834"/>
    <lineage>
        <taxon>Eukaryota</taxon>
        <taxon>Sar</taxon>
        <taxon>Stramenopiles</taxon>
        <taxon>Ochrophyta</taxon>
        <taxon>Bacillariophyta</taxon>
        <taxon>Coscinodiscophyceae</taxon>
        <taxon>Thalassiosirophycidae</taxon>
        <taxon>Stephanodiscales</taxon>
        <taxon>Stephanodiscaceae</taxon>
        <taxon>Discostella</taxon>
    </lineage>
</organism>
<keyword evidence="5" id="KW-1185">Reference proteome</keyword>
<feature type="transmembrane region" description="Helical" evidence="2">
    <location>
        <begin position="311"/>
        <end position="330"/>
    </location>
</feature>
<dbReference type="Proteomes" id="UP001530293">
    <property type="component" value="Unassembled WGS sequence"/>
</dbReference>
<dbReference type="Pfam" id="PF00092">
    <property type="entry name" value="VWA"/>
    <property type="match status" value="1"/>
</dbReference>
<evidence type="ECO:0000313" key="5">
    <source>
        <dbReference type="Proteomes" id="UP001530293"/>
    </source>
</evidence>
<feature type="compositionally biased region" description="Low complexity" evidence="1">
    <location>
        <begin position="54"/>
        <end position="86"/>
    </location>
</feature>
<comment type="caution">
    <text evidence="4">The sequence shown here is derived from an EMBL/GenBank/DDBJ whole genome shotgun (WGS) entry which is preliminary data.</text>
</comment>
<dbReference type="PANTHER" id="PTHR22588:SF3">
    <property type="entry name" value="VWFA DOMAIN-CONTAINING PROTEIN"/>
    <property type="match status" value="1"/>
</dbReference>
<dbReference type="AlphaFoldDB" id="A0ABD3M3U6"/>
<evidence type="ECO:0000256" key="2">
    <source>
        <dbReference type="SAM" id="Phobius"/>
    </source>
</evidence>
<dbReference type="InterPro" id="IPR002035">
    <property type="entry name" value="VWF_A"/>
</dbReference>
<feature type="compositionally biased region" description="Polar residues" evidence="1">
    <location>
        <begin position="13"/>
        <end position="27"/>
    </location>
</feature>
<sequence length="651" mass="70409">MDDHDDDDDDINISRNFSNGNGNDSEPTTLPGAAITSTTTTAITTIATAANTKTMPMTAAPTESAADTSTATNTSSAANNNPSPMTTIAPEIPRWRFVAKAKKTEGYSSHAAGTVVQGLSAEELAGRYNNSNWRRNVITRDEISEDERIERKDSIDEGMLEVHHDERKIGKLNLTEASNDDKVILNCHAGREKRRIKDGSDNDATNNDGNNDDYYAGQHHLLTLHPVLSAGTDNDSRLDQVERQEPAVVEQQVQDELTEVEKDEYSTVSKHLEECKVNIASSPALLLPPSIEELPESDVAKQSQHSKTLKWTMAFILLVSLLAIILGVTLGGSGGRKSTVVDINIASDEGAVPTIVPSYSSSPTQQLLQLQRQQPTSMPTILPSRDTSLFVSQKPTEAMVTISPTSLPQTDLPTTSIIPSLSPTLNPTCETNYNDFNMCIALDMSGSVCNGNTGFECYSCEPETICLESISGGVGEDKTICCTNFYEVIEFSKLIISSLEMLPVTQSYSLVSFGNNATLDLDLASPEDMLVALDGLIYTGGKTNHADAISACHTSLISSTEITRKNIMLLITDGYPSEPKDMPKESAEVAATEAKSDGVFIIPIAIQLQFSPEPTPYLQSISSDGTVFDVSDFDLLDDIEEDLFAQVSCQV</sequence>
<evidence type="ECO:0000313" key="4">
    <source>
        <dbReference type="EMBL" id="KAL3758659.1"/>
    </source>
</evidence>
<keyword evidence="2" id="KW-1133">Transmembrane helix</keyword>
<dbReference type="SMART" id="SM00327">
    <property type="entry name" value="VWA"/>
    <property type="match status" value="1"/>
</dbReference>
<keyword evidence="2" id="KW-0812">Transmembrane</keyword>
<feature type="compositionally biased region" description="Low complexity" evidence="1">
    <location>
        <begin position="202"/>
        <end position="214"/>
    </location>
</feature>
<feature type="region of interest" description="Disordered" evidence="1">
    <location>
        <begin position="195"/>
        <end position="214"/>
    </location>
</feature>
<dbReference type="CDD" id="cd00198">
    <property type="entry name" value="vWFA"/>
    <property type="match status" value="1"/>
</dbReference>
<proteinExistence type="predicted"/>
<dbReference type="PROSITE" id="PS50234">
    <property type="entry name" value="VWFA"/>
    <property type="match status" value="1"/>
</dbReference>